<feature type="compositionally biased region" description="Polar residues" evidence="1">
    <location>
        <begin position="118"/>
        <end position="140"/>
    </location>
</feature>
<dbReference type="Proteomes" id="UP000887566">
    <property type="component" value="Unplaced"/>
</dbReference>
<organism evidence="2 3">
    <name type="scientific">Plectus sambesii</name>
    <dbReference type="NCBI Taxonomy" id="2011161"/>
    <lineage>
        <taxon>Eukaryota</taxon>
        <taxon>Metazoa</taxon>
        <taxon>Ecdysozoa</taxon>
        <taxon>Nematoda</taxon>
        <taxon>Chromadorea</taxon>
        <taxon>Plectida</taxon>
        <taxon>Plectina</taxon>
        <taxon>Plectoidea</taxon>
        <taxon>Plectidae</taxon>
        <taxon>Plectus</taxon>
    </lineage>
</organism>
<evidence type="ECO:0000313" key="2">
    <source>
        <dbReference type="Proteomes" id="UP000887566"/>
    </source>
</evidence>
<protein>
    <submittedName>
        <fullName evidence="3">Uncharacterized protein</fullName>
    </submittedName>
</protein>
<keyword evidence="2" id="KW-1185">Reference proteome</keyword>
<feature type="compositionally biased region" description="Gly residues" evidence="1">
    <location>
        <begin position="104"/>
        <end position="114"/>
    </location>
</feature>
<name>A0A914VMG5_9BILA</name>
<evidence type="ECO:0000313" key="3">
    <source>
        <dbReference type="WBParaSite" id="PSAMB.scaffold22312size514.g38584.t1"/>
    </source>
</evidence>
<dbReference type="WBParaSite" id="PSAMB.scaffold22312size514.g38584.t1">
    <property type="protein sequence ID" value="PSAMB.scaffold22312size514.g38584.t1"/>
    <property type="gene ID" value="PSAMB.scaffold22312size514.g38584"/>
</dbReference>
<evidence type="ECO:0000256" key="1">
    <source>
        <dbReference type="SAM" id="MobiDB-lite"/>
    </source>
</evidence>
<accession>A0A914VMG5</accession>
<reference evidence="3" key="1">
    <citation type="submission" date="2022-11" db="UniProtKB">
        <authorList>
            <consortium name="WormBaseParasite"/>
        </authorList>
    </citation>
    <scope>IDENTIFICATION</scope>
</reference>
<feature type="region of interest" description="Disordered" evidence="1">
    <location>
        <begin position="1"/>
        <end position="43"/>
    </location>
</feature>
<dbReference type="AlphaFoldDB" id="A0A914VMG5"/>
<proteinExistence type="predicted"/>
<sequence>MRVQSEEESDRPPTPTHRRRRTAGRDDNDDHFVPNPEPDTTEVCKMLTRAIPEAFENMNEPESMSKIVSALQEGLKHFTRKLKRHEGTGKHVVFSNRDRPEDNSGGGGGGGGGCEPKSTASTAESSTLFVPNAPSSSSRAEMNPFRLHIRRPAVRPVVVDTEMKPKRP</sequence>
<feature type="region of interest" description="Disordered" evidence="1">
    <location>
        <begin position="81"/>
        <end position="147"/>
    </location>
</feature>
<feature type="compositionally biased region" description="Basic and acidic residues" evidence="1">
    <location>
        <begin position="23"/>
        <end position="32"/>
    </location>
</feature>